<dbReference type="Pfam" id="PF01176">
    <property type="entry name" value="eIF-1a"/>
    <property type="match status" value="1"/>
</dbReference>
<dbReference type="Gene3D" id="2.40.50.140">
    <property type="entry name" value="Nucleic acid-binding proteins"/>
    <property type="match status" value="1"/>
</dbReference>
<organism evidence="9 10">
    <name type="scientific">Herrania umbratica</name>
    <dbReference type="NCBI Taxonomy" id="108875"/>
    <lineage>
        <taxon>Eukaryota</taxon>
        <taxon>Viridiplantae</taxon>
        <taxon>Streptophyta</taxon>
        <taxon>Embryophyta</taxon>
        <taxon>Tracheophyta</taxon>
        <taxon>Spermatophyta</taxon>
        <taxon>Magnoliopsida</taxon>
        <taxon>eudicotyledons</taxon>
        <taxon>Gunneridae</taxon>
        <taxon>Pentapetalae</taxon>
        <taxon>rosids</taxon>
        <taxon>malvids</taxon>
        <taxon>Malvales</taxon>
        <taxon>Malvaceae</taxon>
        <taxon>Byttnerioideae</taxon>
        <taxon>Herrania</taxon>
    </lineage>
</organism>
<dbReference type="InterPro" id="IPR012340">
    <property type="entry name" value="NA-bd_OB-fold"/>
</dbReference>
<dbReference type="OrthoDB" id="1714886at2759"/>
<evidence type="ECO:0000256" key="1">
    <source>
        <dbReference type="ARBA" id="ARBA00003935"/>
    </source>
</evidence>
<dbReference type="CDD" id="cd04451">
    <property type="entry name" value="S1_IF1"/>
    <property type="match status" value="1"/>
</dbReference>
<dbReference type="NCBIfam" id="TIGR00008">
    <property type="entry name" value="infA"/>
    <property type="match status" value="1"/>
</dbReference>
<dbReference type="PROSITE" id="PS50832">
    <property type="entry name" value="S1_IF1_TYPE"/>
    <property type="match status" value="1"/>
</dbReference>
<name>A0A6J1B0T1_9ROSI</name>
<comment type="similarity">
    <text evidence="2">Belongs to the IF-1 family.</text>
</comment>
<dbReference type="GO" id="GO:0003743">
    <property type="term" value="F:translation initiation factor activity"/>
    <property type="evidence" value="ECO:0007669"/>
    <property type="project" value="UniProtKB-UniRule"/>
</dbReference>
<evidence type="ECO:0000256" key="2">
    <source>
        <dbReference type="ARBA" id="ARBA00010939"/>
    </source>
</evidence>
<evidence type="ECO:0000313" key="10">
    <source>
        <dbReference type="RefSeq" id="XP_021292885.1"/>
    </source>
</evidence>
<dbReference type="GO" id="GO:0003723">
    <property type="term" value="F:RNA binding"/>
    <property type="evidence" value="ECO:0007669"/>
    <property type="project" value="InterPro"/>
</dbReference>
<dbReference type="HAMAP" id="MF_00075">
    <property type="entry name" value="IF_1"/>
    <property type="match status" value="1"/>
</dbReference>
<dbReference type="PANTHER" id="PTHR33370:SF1">
    <property type="entry name" value="TRANSLATION INITIATION FACTOR IF-1, CHLOROPLASTIC"/>
    <property type="match status" value="1"/>
</dbReference>
<dbReference type="GO" id="GO:0005829">
    <property type="term" value="C:cytosol"/>
    <property type="evidence" value="ECO:0007669"/>
    <property type="project" value="TreeGrafter"/>
</dbReference>
<dbReference type="InterPro" id="IPR006196">
    <property type="entry name" value="RNA-binding_domain_S1_IF1"/>
</dbReference>
<dbReference type="GeneID" id="110423063"/>
<comment type="function">
    <text evidence="1">One of the essential components for the initiation of protein synthesis. Stabilizes the binding of IF-2 and IF-3 on the 30S subunit to which N-formylmethionyl-tRNA(fMet) subsequently binds. Helps modulate mRNA selection, yielding the 30S pre-initiation complex (PIC). Upon addition of the 50S ribosomal subunit IF-1, IF-2 and IF-3 are released leaving the mature 70S translation initiation complex.</text>
</comment>
<evidence type="ECO:0000256" key="3">
    <source>
        <dbReference type="ARBA" id="ARBA00011599"/>
    </source>
</evidence>
<feature type="domain" description="S1-like" evidence="8">
    <location>
        <begin position="81"/>
        <end position="143"/>
    </location>
</feature>
<dbReference type="PANTHER" id="PTHR33370">
    <property type="entry name" value="TRANSLATION INITIATION FACTOR IF-1, CHLOROPLASTIC"/>
    <property type="match status" value="1"/>
</dbReference>
<comment type="subunit">
    <text evidence="3">Component of the 30S ribosomal translation pre-initiation complex which assembles on the 30S ribosome in the order IF-2 and IF-3, IF-1 and N-formylmethionyl-tRNA(fMet); mRNA recruitment can occur at any time during PIC assembly.</text>
</comment>
<dbReference type="AlphaFoldDB" id="A0A6J1B0T1"/>
<keyword evidence="5 7" id="KW-0648">Protein biosynthesis</keyword>
<protein>
    <recommendedName>
        <fullName evidence="6">Translation initiation factor IF-1, chloroplastic</fullName>
    </recommendedName>
</protein>
<evidence type="ECO:0000256" key="6">
    <source>
        <dbReference type="ARBA" id="ARBA00068272"/>
    </source>
</evidence>
<keyword evidence="4 7" id="KW-0396">Initiation factor</keyword>
<dbReference type="FunFam" id="2.40.50.140:FF:000002">
    <property type="entry name" value="Translation initiation factor IF-1"/>
    <property type="match status" value="1"/>
</dbReference>
<evidence type="ECO:0000259" key="8">
    <source>
        <dbReference type="PROSITE" id="PS50832"/>
    </source>
</evidence>
<keyword evidence="9" id="KW-1185">Reference proteome</keyword>
<dbReference type="InterPro" id="IPR004368">
    <property type="entry name" value="TIF_IF1"/>
</dbReference>
<dbReference type="GO" id="GO:0043022">
    <property type="term" value="F:ribosome binding"/>
    <property type="evidence" value="ECO:0007669"/>
    <property type="project" value="TreeGrafter"/>
</dbReference>
<evidence type="ECO:0000256" key="7">
    <source>
        <dbReference type="PROSITE-ProRule" id="PRU00181"/>
    </source>
</evidence>
<dbReference type="Proteomes" id="UP000504621">
    <property type="component" value="Unplaced"/>
</dbReference>
<evidence type="ECO:0000256" key="5">
    <source>
        <dbReference type="ARBA" id="ARBA00022917"/>
    </source>
</evidence>
<reference evidence="10" key="1">
    <citation type="submission" date="2025-08" db="UniProtKB">
        <authorList>
            <consortium name="RefSeq"/>
        </authorList>
    </citation>
    <scope>IDENTIFICATION</scope>
    <source>
        <tissue evidence="10">Leaf</tissue>
    </source>
</reference>
<evidence type="ECO:0000256" key="4">
    <source>
        <dbReference type="ARBA" id="ARBA00022540"/>
    </source>
</evidence>
<dbReference type="RefSeq" id="XP_021292885.1">
    <property type="nucleotide sequence ID" value="XM_021437210.1"/>
</dbReference>
<gene>
    <name evidence="10" type="primary">LOC110423063</name>
</gene>
<sequence length="149" mass="16885">MASLCSHLYPPFPSLVLPRQNTVSSCFFINSRVKFNLKKVSTTRRITCKKASSRGPDNDRVVRSKIEKTVAKQGDKKFVHEGLITESLPNGMFRVLLDNQDLILGYLSGKIRKNFVRVLPGDRVRVELSPYDSTKGRIVYRLRNKDASG</sequence>
<evidence type="ECO:0000313" key="9">
    <source>
        <dbReference type="Proteomes" id="UP000504621"/>
    </source>
</evidence>
<dbReference type="SUPFAM" id="SSF50249">
    <property type="entry name" value="Nucleic acid-binding proteins"/>
    <property type="match status" value="1"/>
</dbReference>
<proteinExistence type="inferred from homology"/>
<accession>A0A6J1B0T1</accession>